<dbReference type="CDD" id="cd06662">
    <property type="entry name" value="SURF1"/>
    <property type="match status" value="1"/>
</dbReference>
<evidence type="ECO:0000313" key="8">
    <source>
        <dbReference type="Proteomes" id="UP000034410"/>
    </source>
</evidence>
<comment type="subcellular location">
    <subcellularLocation>
        <location evidence="6">Cell membrane</location>
        <topology evidence="6">Multi-pass membrane protein</topology>
    </subcellularLocation>
    <subcellularLocation>
        <location evidence="1">Membrane</location>
    </subcellularLocation>
</comment>
<evidence type="ECO:0000256" key="5">
    <source>
        <dbReference type="ARBA" id="ARBA00023136"/>
    </source>
</evidence>
<sequence length="211" mass="23824">MDRAEQKRNLASTMEARRKLPPLLLSSQPVSAENLEFRTLTVSGRFIPALQRLIANRKHLGKPGFHVITPLRIEGSNRHLLVNRGWVAAVNNQPPVIDTPTELVTLSGETNRPSPPAIELQFDLNNPAPWPFLTLDNYRVWSGLDILPFIILQSPDSPYGFVRSWAQARPGKGMHLGYAIQWFTFGLLSLVLWLRLSLSRLSSWVTAQENQ</sequence>
<keyword evidence="4 6" id="KW-1133">Transmembrane helix</keyword>
<keyword evidence="8" id="KW-1185">Reference proteome</keyword>
<dbReference type="InterPro" id="IPR045214">
    <property type="entry name" value="Surf1/Surf4"/>
</dbReference>
<dbReference type="Pfam" id="PF02104">
    <property type="entry name" value="SURF1"/>
    <property type="match status" value="1"/>
</dbReference>
<dbReference type="InterPro" id="IPR002994">
    <property type="entry name" value="Surf1/Shy1"/>
</dbReference>
<comment type="similarity">
    <text evidence="2 6">Belongs to the SURF1 family.</text>
</comment>
<keyword evidence="6" id="KW-1003">Cell membrane</keyword>
<keyword evidence="5 6" id="KW-0472">Membrane</keyword>
<dbReference type="AlphaFoldDB" id="A0A0F7K343"/>
<dbReference type="GO" id="GO:0005886">
    <property type="term" value="C:plasma membrane"/>
    <property type="evidence" value="ECO:0007669"/>
    <property type="project" value="UniProtKB-SubCell"/>
</dbReference>
<dbReference type="PROSITE" id="PS50895">
    <property type="entry name" value="SURF1"/>
    <property type="match status" value="1"/>
</dbReference>
<dbReference type="KEGG" id="seds:AAY24_01815"/>
<dbReference type="Proteomes" id="UP000034410">
    <property type="component" value="Chromosome"/>
</dbReference>
<organism evidence="7 8">
    <name type="scientific">Sedimenticola thiotaurini</name>
    <dbReference type="NCBI Taxonomy" id="1543721"/>
    <lineage>
        <taxon>Bacteria</taxon>
        <taxon>Pseudomonadati</taxon>
        <taxon>Pseudomonadota</taxon>
        <taxon>Gammaproteobacteria</taxon>
        <taxon>Chromatiales</taxon>
        <taxon>Sedimenticolaceae</taxon>
        <taxon>Sedimenticola</taxon>
    </lineage>
</organism>
<keyword evidence="3 6" id="KW-0812">Transmembrane</keyword>
<dbReference type="PATRIC" id="fig|1543721.4.peg.385"/>
<reference evidence="7 8" key="1">
    <citation type="journal article" date="2015" name="Genome Announc.">
        <title>Complete Genome Sequence of Sedimenticola thiotaurini Strain SIP-G1, a Polyphosphate- and Polyhydroxyalkanoate-Accumulating Sulfur-Oxidizing Gammaproteobacterium Isolated from Salt Marsh Sediments.</title>
        <authorList>
            <person name="Flood B.E."/>
            <person name="Jones D.S."/>
            <person name="Bailey J.V."/>
        </authorList>
    </citation>
    <scope>NUCLEOTIDE SEQUENCE [LARGE SCALE GENOMIC DNA]</scope>
    <source>
        <strain evidence="7 8">SIP-G1</strain>
    </source>
</reference>
<dbReference type="PANTHER" id="PTHR23427">
    <property type="entry name" value="SURFEIT LOCUS PROTEIN"/>
    <property type="match status" value="1"/>
</dbReference>
<comment type="caution">
    <text evidence="6">Lacks conserved residue(s) required for the propagation of feature annotation.</text>
</comment>
<feature type="transmembrane region" description="Helical" evidence="6">
    <location>
        <begin position="176"/>
        <end position="196"/>
    </location>
</feature>
<accession>A0A0F7K343</accession>
<dbReference type="PANTHER" id="PTHR23427:SF2">
    <property type="entry name" value="SURFEIT LOCUS PROTEIN 1"/>
    <property type="match status" value="1"/>
</dbReference>
<name>A0A0F7K343_9GAMM</name>
<gene>
    <name evidence="7" type="ORF">AAY24_01815</name>
</gene>
<dbReference type="EMBL" id="CP011412">
    <property type="protein sequence ID" value="AKH21989.1"/>
    <property type="molecule type" value="Genomic_DNA"/>
</dbReference>
<evidence type="ECO:0000256" key="1">
    <source>
        <dbReference type="ARBA" id="ARBA00004370"/>
    </source>
</evidence>
<evidence type="ECO:0000256" key="3">
    <source>
        <dbReference type="ARBA" id="ARBA00022692"/>
    </source>
</evidence>
<evidence type="ECO:0000256" key="6">
    <source>
        <dbReference type="RuleBase" id="RU363076"/>
    </source>
</evidence>
<proteinExistence type="inferred from homology"/>
<protein>
    <recommendedName>
        <fullName evidence="6">SURF1-like protein</fullName>
    </recommendedName>
</protein>
<evidence type="ECO:0000256" key="4">
    <source>
        <dbReference type="ARBA" id="ARBA00022989"/>
    </source>
</evidence>
<evidence type="ECO:0000256" key="2">
    <source>
        <dbReference type="ARBA" id="ARBA00007165"/>
    </source>
</evidence>
<evidence type="ECO:0000313" key="7">
    <source>
        <dbReference type="EMBL" id="AKH21989.1"/>
    </source>
</evidence>